<reference evidence="2 3" key="1">
    <citation type="submission" date="2013-11" db="EMBL/GenBank/DDBJ databases">
        <title>The Genome Sequence of Phytophthora parasitica P10297.</title>
        <authorList>
            <consortium name="The Broad Institute Genomics Platform"/>
            <person name="Russ C."/>
            <person name="Tyler B."/>
            <person name="Panabieres F."/>
            <person name="Shan W."/>
            <person name="Tripathy S."/>
            <person name="Grunwald N."/>
            <person name="Machado M."/>
            <person name="Johnson C.S."/>
            <person name="Walker B."/>
            <person name="Young S.K."/>
            <person name="Zeng Q."/>
            <person name="Gargeya S."/>
            <person name="Fitzgerald M."/>
            <person name="Haas B."/>
            <person name="Abouelleil A."/>
            <person name="Allen A.W."/>
            <person name="Alvarado L."/>
            <person name="Arachchi H.M."/>
            <person name="Berlin A.M."/>
            <person name="Chapman S.B."/>
            <person name="Gainer-Dewar J."/>
            <person name="Goldberg J."/>
            <person name="Griggs A."/>
            <person name="Gujja S."/>
            <person name="Hansen M."/>
            <person name="Howarth C."/>
            <person name="Imamovic A."/>
            <person name="Ireland A."/>
            <person name="Larimer J."/>
            <person name="McCowan C."/>
            <person name="Murphy C."/>
            <person name="Pearson M."/>
            <person name="Poon T.W."/>
            <person name="Priest M."/>
            <person name="Roberts A."/>
            <person name="Saif S."/>
            <person name="Shea T."/>
            <person name="Sisk P."/>
            <person name="Sykes S."/>
            <person name="Wortman J."/>
            <person name="Nusbaum C."/>
            <person name="Birren B."/>
        </authorList>
    </citation>
    <scope>NUCLEOTIDE SEQUENCE [LARGE SCALE GENOMIC DNA]</scope>
    <source>
        <strain evidence="2 3">P10297</strain>
    </source>
</reference>
<accession>W2XZX8</accession>
<sequence length="172" mass="19772">MHAEVTDKKERRRLYQQSEKKGQLCNFTVGDYVLWSRVDSRLTGGKLLVRWVGPFRVTEARPYSFMVQHLLNGKEYEVHESRLKFFEDSSLNVNEELVEHVANQGIVLGVEAIVGHRVNPDTSKKELLVSWSGLEAIESSWEPMEVMLHDVPAKVQLYAESSDDPTLLRWCA</sequence>
<comment type="caution">
    <text evidence="2">The sequence shown here is derived from an EMBL/GenBank/DDBJ whole genome shotgun (WGS) entry which is preliminary data.</text>
</comment>
<dbReference type="Proteomes" id="UP000018948">
    <property type="component" value="Unassembled WGS sequence"/>
</dbReference>
<feature type="domain" description="Chromo" evidence="1">
    <location>
        <begin position="108"/>
        <end position="160"/>
    </location>
</feature>
<evidence type="ECO:0000313" key="2">
    <source>
        <dbReference type="EMBL" id="ETP27948.1"/>
    </source>
</evidence>
<dbReference type="Pfam" id="PF00385">
    <property type="entry name" value="Chromo"/>
    <property type="match status" value="1"/>
</dbReference>
<dbReference type="Gene3D" id="2.40.50.40">
    <property type="match status" value="1"/>
</dbReference>
<dbReference type="AlphaFoldDB" id="W2XZX8"/>
<evidence type="ECO:0000313" key="3">
    <source>
        <dbReference type="Proteomes" id="UP000018948"/>
    </source>
</evidence>
<dbReference type="CDD" id="cd00024">
    <property type="entry name" value="CD_CSD"/>
    <property type="match status" value="1"/>
</dbReference>
<evidence type="ECO:0000259" key="1">
    <source>
        <dbReference type="PROSITE" id="PS50013"/>
    </source>
</evidence>
<dbReference type="InterPro" id="IPR000953">
    <property type="entry name" value="Chromo/chromo_shadow_dom"/>
</dbReference>
<dbReference type="PROSITE" id="PS50013">
    <property type="entry name" value="CHROMO_2"/>
    <property type="match status" value="1"/>
</dbReference>
<dbReference type="SMART" id="SM00298">
    <property type="entry name" value="CHROMO"/>
    <property type="match status" value="1"/>
</dbReference>
<protein>
    <recommendedName>
        <fullName evidence="1">Chromo domain-containing protein</fullName>
    </recommendedName>
</protein>
<proteinExistence type="predicted"/>
<gene>
    <name evidence="2" type="ORF">F442_22767</name>
</gene>
<organism evidence="2 3">
    <name type="scientific">Phytophthora nicotianae P10297</name>
    <dbReference type="NCBI Taxonomy" id="1317064"/>
    <lineage>
        <taxon>Eukaryota</taxon>
        <taxon>Sar</taxon>
        <taxon>Stramenopiles</taxon>
        <taxon>Oomycota</taxon>
        <taxon>Peronosporomycetes</taxon>
        <taxon>Peronosporales</taxon>
        <taxon>Peronosporaceae</taxon>
        <taxon>Phytophthora</taxon>
    </lineage>
</organism>
<dbReference type="EMBL" id="ANIY01005281">
    <property type="protein sequence ID" value="ETP27948.1"/>
    <property type="molecule type" value="Genomic_DNA"/>
</dbReference>
<dbReference type="SUPFAM" id="SSF54160">
    <property type="entry name" value="Chromo domain-like"/>
    <property type="match status" value="1"/>
</dbReference>
<dbReference type="InterPro" id="IPR023780">
    <property type="entry name" value="Chromo_domain"/>
</dbReference>
<name>W2XZX8_PHYNI</name>
<dbReference type="InterPro" id="IPR016197">
    <property type="entry name" value="Chromo-like_dom_sf"/>
</dbReference>
<dbReference type="OrthoDB" id="103374at2759"/>